<name>A0A418SJR2_9RHOB</name>
<dbReference type="OrthoDB" id="10000940at2"/>
<keyword evidence="2" id="KW-1185">Reference proteome</keyword>
<accession>A0A418SJR2</accession>
<evidence type="ECO:0000313" key="1">
    <source>
        <dbReference type="EMBL" id="QPM90668.1"/>
    </source>
</evidence>
<dbReference type="EMBL" id="CP060436">
    <property type="protein sequence ID" value="QPM90668.1"/>
    <property type="molecule type" value="Genomic_DNA"/>
</dbReference>
<sequence>MESKVIKTKGIGWQPIIFGLVVCCISGLFASGLISLRGRGGDEAAMIVGSAFMVIGLLPILWGLRLLLIRPKGLYLTQTGFSDRQLFRNEIPWTALSAVRSGKAVDGRNAAVWLDVPPEALASARATGAGRLLSIRKGQGVSYTTKMIDIPLKDFADTVHAYANAALRQGR</sequence>
<proteinExistence type="predicted"/>
<dbReference type="KEGG" id="palw:PSAL_019070"/>
<evidence type="ECO:0000313" key="2">
    <source>
        <dbReference type="Proteomes" id="UP000283786"/>
    </source>
</evidence>
<protein>
    <recommendedName>
        <fullName evidence="3">PH domain-containing protein</fullName>
    </recommendedName>
</protein>
<organism evidence="1 2">
    <name type="scientific">Pseudooceanicola algae</name>
    <dbReference type="NCBI Taxonomy" id="1537215"/>
    <lineage>
        <taxon>Bacteria</taxon>
        <taxon>Pseudomonadati</taxon>
        <taxon>Pseudomonadota</taxon>
        <taxon>Alphaproteobacteria</taxon>
        <taxon>Rhodobacterales</taxon>
        <taxon>Paracoccaceae</taxon>
        <taxon>Pseudooceanicola</taxon>
    </lineage>
</organism>
<dbReference type="Proteomes" id="UP000283786">
    <property type="component" value="Chromosome"/>
</dbReference>
<dbReference type="RefSeq" id="WP_119838175.1">
    <property type="nucleotide sequence ID" value="NZ_CP060436.1"/>
</dbReference>
<gene>
    <name evidence="1" type="ORF">PSAL_019070</name>
</gene>
<dbReference type="AlphaFoldDB" id="A0A418SJR2"/>
<evidence type="ECO:0008006" key="3">
    <source>
        <dbReference type="Google" id="ProtNLM"/>
    </source>
</evidence>
<reference evidence="1 2" key="1">
    <citation type="submission" date="2020-08" db="EMBL/GenBank/DDBJ databases">
        <title>Genome sequence of Rhodobacteraceae bacterium Lw-13e.</title>
        <authorList>
            <person name="Poehlein A."/>
            <person name="Wolter L."/>
            <person name="Daniel R."/>
            <person name="Brinkhoff T."/>
        </authorList>
    </citation>
    <scope>NUCLEOTIDE SEQUENCE [LARGE SCALE GENOMIC DNA]</scope>
    <source>
        <strain evidence="1 2">Lw-13e</strain>
    </source>
</reference>